<dbReference type="EMBL" id="FQZX01000002">
    <property type="protein sequence ID" value="SHK41627.1"/>
    <property type="molecule type" value="Genomic_DNA"/>
</dbReference>
<organism evidence="1 2">
    <name type="scientific">Maribacter aquivivus</name>
    <dbReference type="NCBI Taxonomy" id="228958"/>
    <lineage>
        <taxon>Bacteria</taxon>
        <taxon>Pseudomonadati</taxon>
        <taxon>Bacteroidota</taxon>
        <taxon>Flavobacteriia</taxon>
        <taxon>Flavobacteriales</taxon>
        <taxon>Flavobacteriaceae</taxon>
        <taxon>Maribacter</taxon>
    </lineage>
</organism>
<dbReference type="Proteomes" id="UP000184314">
    <property type="component" value="Unassembled WGS sequence"/>
</dbReference>
<dbReference type="STRING" id="228958.SAMN04488007_3017"/>
<reference evidence="2" key="1">
    <citation type="submission" date="2016-11" db="EMBL/GenBank/DDBJ databases">
        <authorList>
            <person name="Varghese N."/>
            <person name="Submissions S."/>
        </authorList>
    </citation>
    <scope>NUCLEOTIDE SEQUENCE [LARGE SCALE GENOMIC DNA]</scope>
    <source>
        <strain evidence="2">DSM 16478</strain>
    </source>
</reference>
<dbReference type="RefSeq" id="WP_084135051.1">
    <property type="nucleotide sequence ID" value="NZ_CANLWT010000004.1"/>
</dbReference>
<evidence type="ECO:0008006" key="3">
    <source>
        <dbReference type="Google" id="ProtNLM"/>
    </source>
</evidence>
<dbReference type="OrthoDB" id="8909581at2"/>
<dbReference type="PANTHER" id="PTHR40257:SF1">
    <property type="entry name" value="DUF1330 DOMAIN-CONTAINING PROTEIN"/>
    <property type="match status" value="1"/>
</dbReference>
<sequence length="143" mass="16370">MGSNTKETDRQFILKHLEAKSHTEINTEQLRAFSLLPMDKPVVMLNLLKFKETVIETGLTGAESYKNYMKAAMPYFQKANAEILYMGKPQRTLIGPENETLWDKILLIKYNTVADFLGMVKAEGYPSHLRDQALLDSRLIQCD</sequence>
<protein>
    <recommendedName>
        <fullName evidence="3">DUF1330 domain-containing protein</fullName>
    </recommendedName>
</protein>
<dbReference type="InterPro" id="IPR011008">
    <property type="entry name" value="Dimeric_a/b-barrel"/>
</dbReference>
<name>A0A1M6SAT0_9FLAO</name>
<evidence type="ECO:0000313" key="1">
    <source>
        <dbReference type="EMBL" id="SHK41627.1"/>
    </source>
</evidence>
<gene>
    <name evidence="1" type="ORF">SAMN04488007_3017</name>
</gene>
<keyword evidence="2" id="KW-1185">Reference proteome</keyword>
<dbReference type="SUPFAM" id="SSF54909">
    <property type="entry name" value="Dimeric alpha+beta barrel"/>
    <property type="match status" value="1"/>
</dbReference>
<accession>A0A1M6SAT0</accession>
<dbReference type="PANTHER" id="PTHR40257">
    <property type="match status" value="1"/>
</dbReference>
<evidence type="ECO:0000313" key="2">
    <source>
        <dbReference type="Proteomes" id="UP000184314"/>
    </source>
</evidence>
<proteinExistence type="predicted"/>
<dbReference type="Gene3D" id="3.30.70.100">
    <property type="match status" value="1"/>
</dbReference>
<dbReference type="AlphaFoldDB" id="A0A1M6SAT0"/>